<keyword evidence="3" id="KW-0732">Signal</keyword>
<gene>
    <name evidence="5" type="ORF">GCM10022242_01770</name>
</gene>
<evidence type="ECO:0000313" key="6">
    <source>
        <dbReference type="Proteomes" id="UP001501821"/>
    </source>
</evidence>
<dbReference type="Proteomes" id="UP001501821">
    <property type="component" value="Unassembled WGS sequence"/>
</dbReference>
<evidence type="ECO:0000256" key="2">
    <source>
        <dbReference type="ARBA" id="ARBA00023326"/>
    </source>
</evidence>
<feature type="domain" description="Fibronectin type-III" evidence="4">
    <location>
        <begin position="294"/>
        <end position="385"/>
    </location>
</feature>
<evidence type="ECO:0000259" key="4">
    <source>
        <dbReference type="PROSITE" id="PS50853"/>
    </source>
</evidence>
<keyword evidence="2" id="KW-0119">Carbohydrate metabolism</keyword>
<dbReference type="PROSITE" id="PS50853">
    <property type="entry name" value="FN3"/>
    <property type="match status" value="1"/>
</dbReference>
<dbReference type="Gene3D" id="2.60.40.10">
    <property type="entry name" value="Immunoglobulins"/>
    <property type="match status" value="1"/>
</dbReference>
<dbReference type="CDD" id="cd00063">
    <property type="entry name" value="FN3"/>
    <property type="match status" value="1"/>
</dbReference>
<feature type="chain" id="PRO_5046178433" description="Fibronectin type-III domain-containing protein" evidence="3">
    <location>
        <begin position="23"/>
        <end position="396"/>
    </location>
</feature>
<dbReference type="SMART" id="SM00894">
    <property type="entry name" value="Excalibur"/>
    <property type="match status" value="1"/>
</dbReference>
<name>A0ABP7HV09_9ACTN</name>
<dbReference type="Pfam" id="PF05901">
    <property type="entry name" value="Excalibur"/>
    <property type="match status" value="1"/>
</dbReference>
<evidence type="ECO:0000256" key="3">
    <source>
        <dbReference type="SAM" id="SignalP"/>
    </source>
</evidence>
<comment type="caution">
    <text evidence="5">The sequence shown here is derived from an EMBL/GenBank/DDBJ whole genome shotgun (WGS) entry which is preliminary data.</text>
</comment>
<evidence type="ECO:0000313" key="5">
    <source>
        <dbReference type="EMBL" id="GAA3802417.1"/>
    </source>
</evidence>
<dbReference type="SMART" id="SM00060">
    <property type="entry name" value="FN3"/>
    <property type="match status" value="1"/>
</dbReference>
<dbReference type="SUPFAM" id="SSF49265">
    <property type="entry name" value="Fibronectin type III"/>
    <property type="match status" value="1"/>
</dbReference>
<dbReference type="InterPro" id="IPR013783">
    <property type="entry name" value="Ig-like_fold"/>
</dbReference>
<keyword evidence="1" id="KW-0378">Hydrolase</keyword>
<keyword evidence="6" id="KW-1185">Reference proteome</keyword>
<keyword evidence="2" id="KW-0624">Polysaccharide degradation</keyword>
<keyword evidence="1" id="KW-0326">Glycosidase</keyword>
<protein>
    <recommendedName>
        <fullName evidence="4">Fibronectin type-III domain-containing protein</fullName>
    </recommendedName>
</protein>
<dbReference type="InterPro" id="IPR008613">
    <property type="entry name" value="Excalibur_Ca-bd_domain"/>
</dbReference>
<reference evidence="6" key="1">
    <citation type="journal article" date="2019" name="Int. J. Syst. Evol. Microbiol.">
        <title>The Global Catalogue of Microorganisms (GCM) 10K type strain sequencing project: providing services to taxonomists for standard genome sequencing and annotation.</title>
        <authorList>
            <consortium name="The Broad Institute Genomics Platform"/>
            <consortium name="The Broad Institute Genome Sequencing Center for Infectious Disease"/>
            <person name="Wu L."/>
            <person name="Ma J."/>
        </authorList>
    </citation>
    <scope>NUCLEOTIDE SEQUENCE [LARGE SCALE GENOMIC DNA]</scope>
    <source>
        <strain evidence="6">JCM 16953</strain>
    </source>
</reference>
<dbReference type="InterPro" id="IPR036116">
    <property type="entry name" value="FN3_sf"/>
</dbReference>
<organism evidence="5 6">
    <name type="scientific">Nocardioides panacisoli</name>
    <dbReference type="NCBI Taxonomy" id="627624"/>
    <lineage>
        <taxon>Bacteria</taxon>
        <taxon>Bacillati</taxon>
        <taxon>Actinomycetota</taxon>
        <taxon>Actinomycetes</taxon>
        <taxon>Propionibacteriales</taxon>
        <taxon>Nocardioidaceae</taxon>
        <taxon>Nocardioides</taxon>
    </lineage>
</organism>
<dbReference type="RefSeq" id="WP_344771878.1">
    <property type="nucleotide sequence ID" value="NZ_BAABAH010000001.1"/>
</dbReference>
<dbReference type="InterPro" id="IPR003961">
    <property type="entry name" value="FN3_dom"/>
</dbReference>
<proteinExistence type="predicted"/>
<feature type="signal peptide" evidence="3">
    <location>
        <begin position="1"/>
        <end position="22"/>
    </location>
</feature>
<sequence>MKLLKPALVVAAALATVGFAVPAPSAVARDMDCSDFPSQRAAQIYFLNHGGPQSDPDRLDADGDGIACEDNPAPYYYGTTLPGGGGGGGDQQPQITNVHSTVRLAVRPGKRIAGELYRLTASVRPAISREIVVQRKVNGRWRNFAHGTTGGRGVITGTFKAPRTSTAYRAVVQQVTKGNKRYSAATSRTRTLAIQRQRVSLSFDDHSVAEGARVQARVRATPVRAGRPVVLQARSGGTWRTVSRARVNRRGQAEFAVTANLGTDAYRAVALRHRGAAPEQSRVRMLTATDQTPPPTPTNLVAVPGDGTVQLSWSQVTPADFSHNEVWVRTDSTAWSLYTTTGAQSVDVTGLQNDVTYWFSVSSVDLRGNASAKSTAVSAMPTAVAPRARVAAPAAR</sequence>
<dbReference type="EMBL" id="BAABAH010000001">
    <property type="protein sequence ID" value="GAA3802417.1"/>
    <property type="molecule type" value="Genomic_DNA"/>
</dbReference>
<accession>A0ABP7HV09</accession>
<evidence type="ECO:0000256" key="1">
    <source>
        <dbReference type="ARBA" id="ARBA00023295"/>
    </source>
</evidence>